<protein>
    <submittedName>
        <fullName evidence="1">Uncharacterized protein</fullName>
    </submittedName>
</protein>
<proteinExistence type="predicted"/>
<sequence length="100" mass="11206">MFVTEPSRSFQRDVIAISTTAVGLLKGNERGEEEKRETNLGKVNGVIMPASITTATTKKKIKLKCTGRSFLRNKIRERPDGNAEWVTSRHVAPSFFFFSS</sequence>
<dbReference type="EMBL" id="JAOYFB010000005">
    <property type="protein sequence ID" value="KAK4016462.1"/>
    <property type="molecule type" value="Genomic_DNA"/>
</dbReference>
<evidence type="ECO:0000313" key="2">
    <source>
        <dbReference type="Proteomes" id="UP001234178"/>
    </source>
</evidence>
<keyword evidence="2" id="KW-1185">Reference proteome</keyword>
<name>A0ABQ9ZU65_9CRUS</name>
<reference evidence="1 2" key="1">
    <citation type="journal article" date="2023" name="Nucleic Acids Res.">
        <title>The hologenome of Daphnia magna reveals possible DNA methylation and microbiome-mediated evolution of the host genome.</title>
        <authorList>
            <person name="Chaturvedi A."/>
            <person name="Li X."/>
            <person name="Dhandapani V."/>
            <person name="Marshall H."/>
            <person name="Kissane S."/>
            <person name="Cuenca-Cambronero M."/>
            <person name="Asole G."/>
            <person name="Calvet F."/>
            <person name="Ruiz-Romero M."/>
            <person name="Marangio P."/>
            <person name="Guigo R."/>
            <person name="Rago D."/>
            <person name="Mirbahai L."/>
            <person name="Eastwood N."/>
            <person name="Colbourne J.K."/>
            <person name="Zhou J."/>
            <person name="Mallon E."/>
            <person name="Orsini L."/>
        </authorList>
    </citation>
    <scope>NUCLEOTIDE SEQUENCE [LARGE SCALE GENOMIC DNA]</scope>
    <source>
        <strain evidence="1">LRV0_1</strain>
    </source>
</reference>
<organism evidence="1 2">
    <name type="scientific">Daphnia magna</name>
    <dbReference type="NCBI Taxonomy" id="35525"/>
    <lineage>
        <taxon>Eukaryota</taxon>
        <taxon>Metazoa</taxon>
        <taxon>Ecdysozoa</taxon>
        <taxon>Arthropoda</taxon>
        <taxon>Crustacea</taxon>
        <taxon>Branchiopoda</taxon>
        <taxon>Diplostraca</taxon>
        <taxon>Cladocera</taxon>
        <taxon>Anomopoda</taxon>
        <taxon>Daphniidae</taxon>
        <taxon>Daphnia</taxon>
    </lineage>
</organism>
<gene>
    <name evidence="1" type="ORF">OUZ56_031419</name>
</gene>
<evidence type="ECO:0000313" key="1">
    <source>
        <dbReference type="EMBL" id="KAK4016462.1"/>
    </source>
</evidence>
<dbReference type="Proteomes" id="UP001234178">
    <property type="component" value="Unassembled WGS sequence"/>
</dbReference>
<accession>A0ABQ9ZU65</accession>
<comment type="caution">
    <text evidence="1">The sequence shown here is derived from an EMBL/GenBank/DDBJ whole genome shotgun (WGS) entry which is preliminary data.</text>
</comment>